<dbReference type="EMBL" id="PSZP01000066">
    <property type="protein sequence ID" value="TCG10325.1"/>
    <property type="molecule type" value="Genomic_DNA"/>
</dbReference>
<name>A0A4R0XN07_9MOLU</name>
<dbReference type="NCBIfam" id="NF010697">
    <property type="entry name" value="PRK14097.1"/>
    <property type="match status" value="1"/>
</dbReference>
<evidence type="ECO:0000256" key="7">
    <source>
        <dbReference type="ARBA" id="ARBA00029321"/>
    </source>
</evidence>
<keyword evidence="5 8" id="KW-0324">Glycolysis</keyword>
<dbReference type="GO" id="GO:0048029">
    <property type="term" value="F:monosaccharide binding"/>
    <property type="evidence" value="ECO:0007669"/>
    <property type="project" value="TreeGrafter"/>
</dbReference>
<dbReference type="Gene3D" id="3.40.50.10490">
    <property type="entry name" value="Glucose-6-phosphate isomerase like protein, domain 1"/>
    <property type="match status" value="2"/>
</dbReference>
<dbReference type="Proteomes" id="UP000291072">
    <property type="component" value="Unassembled WGS sequence"/>
</dbReference>
<protein>
    <recommendedName>
        <fullName evidence="8">Glucose-6-phosphate isomerase</fullName>
        <ecNumber evidence="8">5.3.1.9</ecNumber>
    </recommendedName>
</protein>
<dbReference type="InterPro" id="IPR035476">
    <property type="entry name" value="SIS_PGI_1"/>
</dbReference>
<dbReference type="GO" id="GO:0006094">
    <property type="term" value="P:gluconeogenesis"/>
    <property type="evidence" value="ECO:0007669"/>
    <property type="project" value="UniProtKB-KW"/>
</dbReference>
<dbReference type="PRINTS" id="PR00662">
    <property type="entry name" value="G6PISOMERASE"/>
</dbReference>
<gene>
    <name evidence="9" type="ORF">C4B25_04650</name>
</gene>
<evidence type="ECO:0000256" key="2">
    <source>
        <dbReference type="ARBA" id="ARBA00006604"/>
    </source>
</evidence>
<dbReference type="InterPro" id="IPR001672">
    <property type="entry name" value="G6P_Isomerase"/>
</dbReference>
<comment type="similarity">
    <text evidence="2 8">Belongs to the GPI family.</text>
</comment>
<comment type="catalytic activity">
    <reaction evidence="7 8">
        <text>alpha-D-glucose 6-phosphate = beta-D-fructose 6-phosphate</text>
        <dbReference type="Rhea" id="RHEA:11816"/>
        <dbReference type="ChEBI" id="CHEBI:57634"/>
        <dbReference type="ChEBI" id="CHEBI:58225"/>
        <dbReference type="EC" id="5.3.1.9"/>
    </reaction>
</comment>
<dbReference type="PROSITE" id="PS51463">
    <property type="entry name" value="P_GLUCOSE_ISOMERASE_3"/>
    <property type="match status" value="1"/>
</dbReference>
<dbReference type="GO" id="GO:0005829">
    <property type="term" value="C:cytosol"/>
    <property type="evidence" value="ECO:0007669"/>
    <property type="project" value="TreeGrafter"/>
</dbReference>
<dbReference type="PANTHER" id="PTHR11469">
    <property type="entry name" value="GLUCOSE-6-PHOSPHATE ISOMERASE"/>
    <property type="match status" value="1"/>
</dbReference>
<dbReference type="GO" id="GO:0051156">
    <property type="term" value="P:glucose 6-phosphate metabolic process"/>
    <property type="evidence" value="ECO:0007669"/>
    <property type="project" value="TreeGrafter"/>
</dbReference>
<dbReference type="AlphaFoldDB" id="A0A4R0XN07"/>
<dbReference type="GO" id="GO:0097367">
    <property type="term" value="F:carbohydrate derivative binding"/>
    <property type="evidence" value="ECO:0007669"/>
    <property type="project" value="InterPro"/>
</dbReference>
<dbReference type="CDD" id="cd05015">
    <property type="entry name" value="SIS_PGI_1"/>
    <property type="match status" value="1"/>
</dbReference>
<evidence type="ECO:0000313" key="10">
    <source>
        <dbReference type="Proteomes" id="UP000291072"/>
    </source>
</evidence>
<proteinExistence type="inferred from homology"/>
<dbReference type="GO" id="GO:0004347">
    <property type="term" value="F:glucose-6-phosphate isomerase activity"/>
    <property type="evidence" value="ECO:0007669"/>
    <property type="project" value="UniProtKB-EC"/>
</dbReference>
<sequence>MIKLNLEKAVTERAIEKYNDKVSAIHAAMENFSSEGNDFLGWKDLPSTYNKEEFKEIKKEAKRLKAEGVELLVVIGIGGSYLGAKSAIDFVQGNYPVKRDMEVMFVGESISSTDLAQKLSYAQNKQFAINMISKSGGTTEPALAFRLFRKLLEEKLGESNASKFIIATTDANNGSLVRQAIENEWTKFVIPDSVGGRFSVLTPVGLFPMACAGLNIDKVMDGASIGQRLYGEVNAKNDAYKYAVARYILGKKYGAEMLVSYEPQMAYLNEWWKQLFGESEGKNEKGLLPTSAIFSTDLHSMGQFIQDGTKILFETVMTVKEPNFDVKITEEERNLDGLNYLTEKTVHDVNMIAFEGVTDAHAIIGKVPNIHLEVGKMD</sequence>
<evidence type="ECO:0000256" key="8">
    <source>
        <dbReference type="RuleBase" id="RU000612"/>
    </source>
</evidence>
<dbReference type="FunFam" id="3.40.50.10490:FF:000016">
    <property type="entry name" value="Glucose-6-phosphate isomerase"/>
    <property type="match status" value="1"/>
</dbReference>
<dbReference type="RefSeq" id="WP_246004303.1">
    <property type="nucleotide sequence ID" value="NZ_PSZP01000066.1"/>
</dbReference>
<keyword evidence="10" id="KW-1185">Reference proteome</keyword>
<comment type="pathway">
    <text evidence="1 8">Carbohydrate degradation; glycolysis; D-glyceraldehyde 3-phosphate and glycerone phosphate from D-glucose: step 2/4.</text>
</comment>
<dbReference type="Pfam" id="PF00342">
    <property type="entry name" value="PGI"/>
    <property type="match status" value="1"/>
</dbReference>
<reference evidence="9 10" key="1">
    <citation type="submission" date="2018-02" db="EMBL/GenBank/DDBJ databases">
        <title>Mycoplasma marinum and Mycoplasma todarodis sp. nov., moderately halophilic and psychrotolerant mycoplasmas isolated from cephalopods.</title>
        <authorList>
            <person name="Viver T."/>
        </authorList>
    </citation>
    <scope>NUCLEOTIDE SEQUENCE [LARGE SCALE GENOMIC DNA]</scope>
    <source>
        <strain evidence="9 10">5H</strain>
    </source>
</reference>
<dbReference type="InterPro" id="IPR046348">
    <property type="entry name" value="SIS_dom_sf"/>
</dbReference>
<accession>A0A4R0XN07</accession>
<dbReference type="PANTHER" id="PTHR11469:SF1">
    <property type="entry name" value="GLUCOSE-6-PHOSPHATE ISOMERASE"/>
    <property type="match status" value="1"/>
</dbReference>
<evidence type="ECO:0000256" key="4">
    <source>
        <dbReference type="ARBA" id="ARBA00022490"/>
    </source>
</evidence>
<evidence type="ECO:0000256" key="3">
    <source>
        <dbReference type="ARBA" id="ARBA00022432"/>
    </source>
</evidence>
<keyword evidence="6 8" id="KW-0413">Isomerase</keyword>
<dbReference type="SUPFAM" id="SSF53697">
    <property type="entry name" value="SIS domain"/>
    <property type="match status" value="1"/>
</dbReference>
<evidence type="ECO:0000256" key="1">
    <source>
        <dbReference type="ARBA" id="ARBA00004926"/>
    </source>
</evidence>
<dbReference type="UniPathway" id="UPA00109">
    <property type="reaction ID" value="UER00181"/>
</dbReference>
<dbReference type="GO" id="GO:0006096">
    <property type="term" value="P:glycolytic process"/>
    <property type="evidence" value="ECO:0007669"/>
    <property type="project" value="UniProtKB-UniPathway"/>
</dbReference>
<keyword evidence="3 8" id="KW-0312">Gluconeogenesis</keyword>
<dbReference type="PROSITE" id="PS00765">
    <property type="entry name" value="P_GLUCOSE_ISOMERASE_1"/>
    <property type="match status" value="1"/>
</dbReference>
<dbReference type="EC" id="5.3.1.9" evidence="8"/>
<feature type="non-terminal residue" evidence="9">
    <location>
        <position position="378"/>
    </location>
</feature>
<evidence type="ECO:0000256" key="6">
    <source>
        <dbReference type="ARBA" id="ARBA00023235"/>
    </source>
</evidence>
<keyword evidence="4" id="KW-0963">Cytoplasm</keyword>
<organism evidence="9 10">
    <name type="scientific">Mycoplasma todarodis</name>
    <dbReference type="NCBI Taxonomy" id="1937191"/>
    <lineage>
        <taxon>Bacteria</taxon>
        <taxon>Bacillati</taxon>
        <taxon>Mycoplasmatota</taxon>
        <taxon>Mollicutes</taxon>
        <taxon>Mycoplasmataceae</taxon>
        <taxon>Mycoplasma</taxon>
    </lineage>
</organism>
<comment type="caution">
    <text evidence="9">The sequence shown here is derived from an EMBL/GenBank/DDBJ whole genome shotgun (WGS) entry which is preliminary data.</text>
</comment>
<evidence type="ECO:0000256" key="5">
    <source>
        <dbReference type="ARBA" id="ARBA00023152"/>
    </source>
</evidence>
<evidence type="ECO:0000313" key="9">
    <source>
        <dbReference type="EMBL" id="TCG10325.1"/>
    </source>
</evidence>
<dbReference type="InterPro" id="IPR018189">
    <property type="entry name" value="Phosphoglucose_isomerase_CS"/>
</dbReference>